<evidence type="ECO:0000259" key="3">
    <source>
        <dbReference type="Pfam" id="PF13488"/>
    </source>
</evidence>
<dbReference type="STRING" id="1280948.HY36_04665"/>
<evidence type="ECO:0000313" key="4">
    <source>
        <dbReference type="EMBL" id="HAE94201.1"/>
    </source>
</evidence>
<keyword evidence="6" id="KW-1185">Reference proteome</keyword>
<feature type="compositionally biased region" description="Basic and acidic residues" evidence="1">
    <location>
        <begin position="101"/>
        <end position="112"/>
    </location>
</feature>
<evidence type="ECO:0000313" key="5">
    <source>
        <dbReference type="EMBL" id="KCZ61853.1"/>
    </source>
</evidence>
<evidence type="ECO:0000256" key="1">
    <source>
        <dbReference type="SAM" id="MobiDB-lite"/>
    </source>
</evidence>
<reference evidence="4 7" key="2">
    <citation type="journal article" date="2018" name="Nat. Biotechnol.">
        <title>A standardized bacterial taxonomy based on genome phylogeny substantially revises the tree of life.</title>
        <authorList>
            <person name="Parks D.H."/>
            <person name="Chuvochina M."/>
            <person name="Waite D.W."/>
            <person name="Rinke C."/>
            <person name="Skarshewski A."/>
            <person name="Chaumeil P.A."/>
            <person name="Hugenholtz P."/>
        </authorList>
    </citation>
    <scope>NUCLEOTIDE SEQUENCE [LARGE SCALE GENOMIC DNA]</scope>
    <source>
        <strain evidence="4">UBA8557</strain>
    </source>
</reference>
<feature type="signal peptide" evidence="2">
    <location>
        <begin position="1"/>
        <end position="18"/>
    </location>
</feature>
<dbReference type="Proteomes" id="UP000259173">
    <property type="component" value="Unassembled WGS sequence"/>
</dbReference>
<organism evidence="5 6">
    <name type="scientific">Hyphomonas atlantica</name>
    <dbReference type="NCBI Taxonomy" id="1280948"/>
    <lineage>
        <taxon>Bacteria</taxon>
        <taxon>Pseudomonadati</taxon>
        <taxon>Pseudomonadota</taxon>
        <taxon>Alphaproteobacteria</taxon>
        <taxon>Hyphomonadales</taxon>
        <taxon>Hyphomonadaceae</taxon>
        <taxon>Hyphomonas</taxon>
    </lineage>
</organism>
<dbReference type="InterPro" id="IPR039567">
    <property type="entry name" value="Gly-zipper"/>
</dbReference>
<dbReference type="EMBL" id="DMBR01000200">
    <property type="protein sequence ID" value="HAE94201.1"/>
    <property type="molecule type" value="Genomic_DNA"/>
</dbReference>
<dbReference type="GeneID" id="92501750"/>
<evidence type="ECO:0000313" key="6">
    <source>
        <dbReference type="Proteomes" id="UP000024547"/>
    </source>
</evidence>
<proteinExistence type="predicted"/>
<gene>
    <name evidence="4" type="ORF">DCG65_06550</name>
    <name evidence="5" type="ORF">HY36_04665</name>
</gene>
<evidence type="ECO:0000256" key="2">
    <source>
        <dbReference type="SAM" id="SignalP"/>
    </source>
</evidence>
<reference evidence="5 6" key="1">
    <citation type="journal article" date="2014" name="Antonie Van Leeuwenhoek">
        <title>Hyphomonas beringensis sp. nov. and Hyphomonas chukchiensis sp. nov., isolated from surface seawater of the Bering Sea and Chukchi Sea.</title>
        <authorList>
            <person name="Li C."/>
            <person name="Lai Q."/>
            <person name="Li G."/>
            <person name="Dong C."/>
            <person name="Wang J."/>
            <person name="Liao Y."/>
            <person name="Shao Z."/>
        </authorList>
    </citation>
    <scope>NUCLEOTIDE SEQUENCE [LARGE SCALE GENOMIC DNA]</scope>
    <source>
        <strain evidence="5 6">22II1-22F38</strain>
    </source>
</reference>
<comment type="caution">
    <text evidence="5">The sequence shown here is derived from an EMBL/GenBank/DDBJ whole genome shotgun (WGS) entry which is preliminary data.</text>
</comment>
<feature type="region of interest" description="Disordered" evidence="1">
    <location>
        <begin position="69"/>
        <end position="112"/>
    </location>
</feature>
<dbReference type="RefSeq" id="WP_035551153.1">
    <property type="nucleotide sequence ID" value="NZ_AWFH01000012.1"/>
</dbReference>
<accession>A0A059E2K0</accession>
<sequence>MTAYLKLAAAGISAIALAACTQTGTTERNAAYGAAAGAAAGAVIGNNVGDGDAKRGAAIGAVLGGAGGAAKGCTESEDCDMPGVKDQADEKDADGDGYADAYDRYPYDRSRW</sequence>
<feature type="domain" description="Glycine zipper" evidence="3">
    <location>
        <begin position="33"/>
        <end position="77"/>
    </location>
</feature>
<name>A0A059E2K0_9PROT</name>
<protein>
    <submittedName>
        <fullName evidence="4">Glycine zipper 2TM domain-containing protein</fullName>
    </submittedName>
</protein>
<dbReference type="Pfam" id="PF13488">
    <property type="entry name" value="Gly-zipper_Omp"/>
    <property type="match status" value="1"/>
</dbReference>
<dbReference type="Proteomes" id="UP000024547">
    <property type="component" value="Unassembled WGS sequence"/>
</dbReference>
<dbReference type="EMBL" id="AWFH01000012">
    <property type="protein sequence ID" value="KCZ61853.1"/>
    <property type="molecule type" value="Genomic_DNA"/>
</dbReference>
<keyword evidence="2" id="KW-0732">Signal</keyword>
<dbReference type="eggNOG" id="ENOG50300NF">
    <property type="taxonomic scope" value="Bacteria"/>
</dbReference>
<feature type="chain" id="PRO_5044537697" evidence="2">
    <location>
        <begin position="19"/>
        <end position="112"/>
    </location>
</feature>
<dbReference type="PROSITE" id="PS51257">
    <property type="entry name" value="PROKAR_LIPOPROTEIN"/>
    <property type="match status" value="1"/>
</dbReference>
<dbReference type="PATRIC" id="fig|1280948.3.peg.1766"/>
<evidence type="ECO:0000313" key="7">
    <source>
        <dbReference type="Proteomes" id="UP000259173"/>
    </source>
</evidence>
<dbReference type="AlphaFoldDB" id="A0A059E2K0"/>